<keyword evidence="4" id="KW-0812">Transmembrane</keyword>
<keyword evidence="3" id="KW-0808">Transferase</keyword>
<dbReference type="InterPro" id="IPR003010">
    <property type="entry name" value="C-N_Hydrolase"/>
</dbReference>
<keyword evidence="7" id="KW-0012">Acyltransferase</keyword>
<gene>
    <name evidence="9" type="ORF">GCM10025883_16330</name>
</gene>
<organism evidence="9 10">
    <name type="scientific">Mobilicoccus caccae</name>
    <dbReference type="NCBI Taxonomy" id="1859295"/>
    <lineage>
        <taxon>Bacteria</taxon>
        <taxon>Bacillati</taxon>
        <taxon>Actinomycetota</taxon>
        <taxon>Actinomycetes</taxon>
        <taxon>Micrococcales</taxon>
        <taxon>Dermatophilaceae</taxon>
        <taxon>Mobilicoccus</taxon>
    </lineage>
</organism>
<dbReference type="EMBL" id="BSUO01000001">
    <property type="protein sequence ID" value="GMA39588.1"/>
    <property type="molecule type" value="Genomic_DNA"/>
</dbReference>
<proteinExistence type="predicted"/>
<dbReference type="PANTHER" id="PTHR38686">
    <property type="entry name" value="APOLIPOPROTEIN N-ACYLTRANSFERASE"/>
    <property type="match status" value="1"/>
</dbReference>
<evidence type="ECO:0000256" key="6">
    <source>
        <dbReference type="ARBA" id="ARBA00023136"/>
    </source>
</evidence>
<dbReference type="InterPro" id="IPR004563">
    <property type="entry name" value="Apolipo_AcylTrfase"/>
</dbReference>
<comment type="subcellular location">
    <subcellularLocation>
        <location evidence="1">Cell membrane</location>
        <topology evidence="1">Multi-pass membrane protein</topology>
    </subcellularLocation>
</comment>
<reference evidence="10" key="1">
    <citation type="journal article" date="2019" name="Int. J. Syst. Evol. Microbiol.">
        <title>The Global Catalogue of Microorganisms (GCM) 10K type strain sequencing project: providing services to taxonomists for standard genome sequencing and annotation.</title>
        <authorList>
            <consortium name="The Broad Institute Genomics Platform"/>
            <consortium name="The Broad Institute Genome Sequencing Center for Infectious Disease"/>
            <person name="Wu L."/>
            <person name="Ma J."/>
        </authorList>
    </citation>
    <scope>NUCLEOTIDE SEQUENCE [LARGE SCALE GENOMIC DNA]</scope>
    <source>
        <strain evidence="10">NBRC 113072</strain>
    </source>
</reference>
<evidence type="ECO:0000313" key="9">
    <source>
        <dbReference type="EMBL" id="GMA39588.1"/>
    </source>
</evidence>
<dbReference type="PROSITE" id="PS50263">
    <property type="entry name" value="CN_HYDROLASE"/>
    <property type="match status" value="1"/>
</dbReference>
<evidence type="ECO:0000256" key="5">
    <source>
        <dbReference type="ARBA" id="ARBA00022989"/>
    </source>
</evidence>
<dbReference type="Gene3D" id="3.60.110.10">
    <property type="entry name" value="Carbon-nitrogen hydrolase"/>
    <property type="match status" value="1"/>
</dbReference>
<dbReference type="InterPro" id="IPR036526">
    <property type="entry name" value="C-N_Hydrolase_sf"/>
</dbReference>
<comment type="caution">
    <text evidence="9">The sequence shown here is derived from an EMBL/GenBank/DDBJ whole genome shotgun (WGS) entry which is preliminary data.</text>
</comment>
<evidence type="ECO:0000256" key="2">
    <source>
        <dbReference type="ARBA" id="ARBA00022475"/>
    </source>
</evidence>
<feature type="domain" description="CN hydrolase" evidence="8">
    <location>
        <begin position="1"/>
        <end position="142"/>
    </location>
</feature>
<keyword evidence="2" id="KW-1003">Cell membrane</keyword>
<name>A0ABQ6ISD3_9MICO</name>
<dbReference type="PANTHER" id="PTHR38686:SF1">
    <property type="entry name" value="APOLIPOPROTEIN N-ACYLTRANSFERASE"/>
    <property type="match status" value="1"/>
</dbReference>
<dbReference type="Pfam" id="PF00795">
    <property type="entry name" value="CN_hydrolase"/>
    <property type="match status" value="1"/>
</dbReference>
<keyword evidence="6" id="KW-0472">Membrane</keyword>
<keyword evidence="10" id="KW-1185">Reference proteome</keyword>
<accession>A0ABQ6ISD3</accession>
<evidence type="ECO:0000256" key="1">
    <source>
        <dbReference type="ARBA" id="ARBA00004651"/>
    </source>
</evidence>
<evidence type="ECO:0000259" key="8">
    <source>
        <dbReference type="PROSITE" id="PS50263"/>
    </source>
</evidence>
<evidence type="ECO:0000256" key="3">
    <source>
        <dbReference type="ARBA" id="ARBA00022679"/>
    </source>
</evidence>
<dbReference type="CDD" id="cd07571">
    <property type="entry name" value="ALP_N-acyl_transferase"/>
    <property type="match status" value="1"/>
</dbReference>
<dbReference type="SUPFAM" id="SSF56317">
    <property type="entry name" value="Carbon-nitrogen hydrolase"/>
    <property type="match status" value="1"/>
</dbReference>
<protein>
    <recommendedName>
        <fullName evidence="8">CN hydrolase domain-containing protein</fullName>
    </recommendedName>
</protein>
<evidence type="ECO:0000256" key="4">
    <source>
        <dbReference type="ARBA" id="ARBA00022692"/>
    </source>
</evidence>
<keyword evidence="5" id="KW-1133">Transmembrane helix</keyword>
<sequence>MPFAEYMPYREFFRAITSQVDLLERDFVPGHEVGVVPVATDSGATIRAGLGICFEVAIDHVLRDTIDAGANLLVIQTNNAMFDLSAESAQQLAISRVRAVEYGRSVVHASNVGISALITPDGVAHQATELFTPAILAGDLPLRTELTLATRLGPWPDRALALAALVGLALPLLRRRRAQVVPRSPSLD</sequence>
<evidence type="ECO:0000256" key="7">
    <source>
        <dbReference type="ARBA" id="ARBA00023315"/>
    </source>
</evidence>
<evidence type="ECO:0000313" key="10">
    <source>
        <dbReference type="Proteomes" id="UP001157126"/>
    </source>
</evidence>
<dbReference type="Proteomes" id="UP001157126">
    <property type="component" value="Unassembled WGS sequence"/>
</dbReference>